<evidence type="ECO:0000256" key="4">
    <source>
        <dbReference type="ARBA" id="ARBA00022989"/>
    </source>
</evidence>
<evidence type="ECO:0000256" key="6">
    <source>
        <dbReference type="SAM" id="Phobius"/>
    </source>
</evidence>
<accession>A0A1U7N387</accession>
<feature type="transmembrane region" description="Helical" evidence="6">
    <location>
        <begin position="69"/>
        <end position="89"/>
    </location>
</feature>
<evidence type="ECO:0000256" key="3">
    <source>
        <dbReference type="ARBA" id="ARBA00022692"/>
    </source>
</evidence>
<dbReference type="AlphaFoldDB" id="A0A1U7N387"/>
<dbReference type="InterPro" id="IPR002797">
    <property type="entry name" value="Polysacc_synth"/>
</dbReference>
<dbReference type="CDD" id="cd13128">
    <property type="entry name" value="MATE_Wzx_like"/>
    <property type="match status" value="1"/>
</dbReference>
<dbReference type="InterPro" id="IPR050833">
    <property type="entry name" value="Poly_Biosynth_Transport"/>
</dbReference>
<evidence type="ECO:0000256" key="2">
    <source>
        <dbReference type="ARBA" id="ARBA00022475"/>
    </source>
</evidence>
<dbReference type="Pfam" id="PF01943">
    <property type="entry name" value="Polysacc_synt"/>
    <property type="match status" value="1"/>
</dbReference>
<gene>
    <name evidence="7" type="ORF">BJP37_16505</name>
</gene>
<keyword evidence="4 6" id="KW-1133">Transmembrane helix</keyword>
<evidence type="ECO:0000313" key="7">
    <source>
        <dbReference type="EMBL" id="OLT60384.1"/>
    </source>
</evidence>
<proteinExistence type="predicted"/>
<comment type="caution">
    <text evidence="7">The sequence shown here is derived from an EMBL/GenBank/DDBJ whole genome shotgun (WGS) entry which is preliminary data.</text>
</comment>
<evidence type="ECO:0000256" key="1">
    <source>
        <dbReference type="ARBA" id="ARBA00004651"/>
    </source>
</evidence>
<dbReference type="Proteomes" id="UP000186657">
    <property type="component" value="Unassembled WGS sequence"/>
</dbReference>
<dbReference type="PANTHER" id="PTHR30250:SF11">
    <property type="entry name" value="O-ANTIGEN TRANSPORTER-RELATED"/>
    <property type="match status" value="1"/>
</dbReference>
<feature type="transmembrane region" description="Helical" evidence="6">
    <location>
        <begin position="110"/>
        <end position="133"/>
    </location>
</feature>
<name>A0A1U7N387_9CYAN</name>
<feature type="transmembrane region" description="Helical" evidence="6">
    <location>
        <begin position="321"/>
        <end position="344"/>
    </location>
</feature>
<keyword evidence="5 6" id="KW-0472">Membrane</keyword>
<dbReference type="RefSeq" id="WP_075900572.1">
    <property type="nucleotide sequence ID" value="NZ_MKZS01000001.1"/>
</dbReference>
<reference evidence="7 8" key="1">
    <citation type="submission" date="2016-10" db="EMBL/GenBank/DDBJ databases">
        <title>Comparative genomics uncovers the prolific and rare metabolic potential of the cyanobacterial genus Moorea.</title>
        <authorList>
            <person name="Leao T."/>
            <person name="Castelao G."/>
            <person name="Korobeynikov A."/>
            <person name="Monroe E.A."/>
            <person name="Podell S."/>
            <person name="Glukhov E."/>
            <person name="Allen E."/>
            <person name="Gerwick W.H."/>
            <person name="Gerwick L."/>
        </authorList>
    </citation>
    <scope>NUCLEOTIDE SEQUENCE [LARGE SCALE GENOMIC DNA]</scope>
    <source>
        <strain evidence="7 8">PNG5-198</strain>
    </source>
</reference>
<keyword evidence="2" id="KW-1003">Cell membrane</keyword>
<keyword evidence="8" id="KW-1185">Reference proteome</keyword>
<feature type="transmembrane region" description="Helical" evidence="6">
    <location>
        <begin position="392"/>
        <end position="420"/>
    </location>
</feature>
<sequence length="463" mass="50825">MTKSSLPQSQNSTQDTAGKEQKSRQLDFLAKDTLIALTIRIFGLILTYVVQVCLARWMGKTEYGIYEYVISWSMLLGIPAALGLPRTVLRLLSEYRVKEDWGHLRGLVRGSWLLTLLVGVLLSLGAAGVIWVLNSFHNFTYATSLLIGMALVPLQALTLLQLETTRAMGDIALAYTPSQIIWPLWVLCGGFLLFDANHSLDSLPMIEVATLLLSAILLFQLWLLWEKINREIEPVTPVYSYQQWLGIAGVLLLQQSFGVILNRTDILMVGSIIGPSEAGIYNAALKTSIWVSFTLQVVNMVVAPLFSSLYAQKDMQGLQKVVSRVTLWIFWPSIVLALGLIVFSKPVLSIFGSGFTAASWSLKILIVGQLVSALCGSVANLMVMTGHQNKSVIVVGCTVLLNIVSNAIAIPMFGIIGAAITTSLTVIVSNVWYSILVVKYVGVRPSVFYSLFSLFNSELAKKS</sequence>
<protein>
    <submittedName>
        <fullName evidence="7">Teichoic acid transporter</fullName>
    </submittedName>
</protein>
<feature type="transmembrane region" description="Helical" evidence="6">
    <location>
        <begin position="34"/>
        <end position="57"/>
    </location>
</feature>
<dbReference type="PANTHER" id="PTHR30250">
    <property type="entry name" value="PST FAMILY PREDICTED COLANIC ACID TRANSPORTER"/>
    <property type="match status" value="1"/>
</dbReference>
<feature type="transmembrane region" description="Helical" evidence="6">
    <location>
        <begin position="364"/>
        <end position="383"/>
    </location>
</feature>
<evidence type="ECO:0000256" key="5">
    <source>
        <dbReference type="ARBA" id="ARBA00023136"/>
    </source>
</evidence>
<feature type="transmembrane region" description="Helical" evidence="6">
    <location>
        <begin position="289"/>
        <end position="309"/>
    </location>
</feature>
<keyword evidence="3 6" id="KW-0812">Transmembrane</keyword>
<feature type="transmembrane region" description="Helical" evidence="6">
    <location>
        <begin position="244"/>
        <end position="261"/>
    </location>
</feature>
<feature type="transmembrane region" description="Helical" evidence="6">
    <location>
        <begin position="139"/>
        <end position="160"/>
    </location>
</feature>
<comment type="subcellular location">
    <subcellularLocation>
        <location evidence="1">Cell membrane</location>
        <topology evidence="1">Multi-pass membrane protein</topology>
    </subcellularLocation>
</comment>
<evidence type="ECO:0000313" key="8">
    <source>
        <dbReference type="Proteomes" id="UP000186657"/>
    </source>
</evidence>
<dbReference type="EMBL" id="MKZS01000001">
    <property type="protein sequence ID" value="OLT60384.1"/>
    <property type="molecule type" value="Genomic_DNA"/>
</dbReference>
<feature type="transmembrane region" description="Helical" evidence="6">
    <location>
        <begin position="206"/>
        <end position="224"/>
    </location>
</feature>
<feature type="transmembrane region" description="Helical" evidence="6">
    <location>
        <begin position="172"/>
        <end position="194"/>
    </location>
</feature>
<organism evidence="7 8">
    <name type="scientific">Moorena bouillonii PNG</name>
    <dbReference type="NCBI Taxonomy" id="568701"/>
    <lineage>
        <taxon>Bacteria</taxon>
        <taxon>Bacillati</taxon>
        <taxon>Cyanobacteriota</taxon>
        <taxon>Cyanophyceae</taxon>
        <taxon>Coleofasciculales</taxon>
        <taxon>Coleofasciculaceae</taxon>
        <taxon>Moorena</taxon>
    </lineage>
</organism>
<dbReference type="GO" id="GO:0005886">
    <property type="term" value="C:plasma membrane"/>
    <property type="evidence" value="ECO:0007669"/>
    <property type="project" value="UniProtKB-SubCell"/>
</dbReference>